<feature type="compositionally biased region" description="Basic and acidic residues" evidence="1">
    <location>
        <begin position="66"/>
        <end position="75"/>
    </location>
</feature>
<dbReference type="VEuPathDB" id="FungiDB:SMAC_08341"/>
<dbReference type="Proteomes" id="UP000433876">
    <property type="component" value="Unassembled WGS sequence"/>
</dbReference>
<dbReference type="InterPro" id="IPR022793">
    <property type="entry name" value="Rrn10"/>
</dbReference>
<proteinExistence type="predicted"/>
<feature type="region of interest" description="Disordered" evidence="1">
    <location>
        <begin position="200"/>
        <end position="235"/>
    </location>
</feature>
<evidence type="ECO:0000313" key="3">
    <source>
        <dbReference type="Proteomes" id="UP000433876"/>
    </source>
</evidence>
<evidence type="ECO:0000256" key="1">
    <source>
        <dbReference type="SAM" id="MobiDB-lite"/>
    </source>
</evidence>
<feature type="compositionally biased region" description="Polar residues" evidence="1">
    <location>
        <begin position="37"/>
        <end position="48"/>
    </location>
</feature>
<dbReference type="GO" id="GO:0006360">
    <property type="term" value="P:transcription by RNA polymerase I"/>
    <property type="evidence" value="ECO:0007669"/>
    <property type="project" value="InterPro"/>
</dbReference>
<name>A0A8S8ZQL2_SORMA</name>
<feature type="compositionally biased region" description="Basic and acidic residues" evidence="1">
    <location>
        <begin position="13"/>
        <end position="28"/>
    </location>
</feature>
<feature type="compositionally biased region" description="Basic and acidic residues" evidence="1">
    <location>
        <begin position="206"/>
        <end position="215"/>
    </location>
</feature>
<sequence length="235" mass="26428">MTSSPAPSEYSDEELRPSRKESRGRELNVYDAVVGNVTLNDRSQSGASRRNDSSSKRQKRSSGLHSSRDPRYAPEEVLFRRKGAPVRYEENDIYWANEDLPDSGRHLLPDSDLLKSIHGYTSNFYDAMALRLGSRCVIGSRTIDERSMDETALLAFGILLEEASREAMGKRGDLVLTEPFTDSKLLHADERALVTPAVVHQQPVADGDHGATPEKKWRKKKRKIRRDDDVAATET</sequence>
<dbReference type="PANTHER" id="PTHR28054:SF1">
    <property type="entry name" value="RNA POLYMERASE I-SPECIFIC TRANSCRIPTION INITIATION FACTOR RRN10"/>
    <property type="match status" value="1"/>
</dbReference>
<protein>
    <submittedName>
        <fullName evidence="2">Uncharacterized protein</fullName>
    </submittedName>
</protein>
<reference evidence="2 3" key="1">
    <citation type="submission" date="2017-07" db="EMBL/GenBank/DDBJ databases">
        <title>Genome sequence of the Sordaria macrospora wild type strain R19027.</title>
        <authorList>
            <person name="Nowrousian M."/>
            <person name="Teichert I."/>
            <person name="Kueck U."/>
        </authorList>
    </citation>
    <scope>NUCLEOTIDE SEQUENCE [LARGE SCALE GENOMIC DNA]</scope>
    <source>
        <strain evidence="2 3">R19027</strain>
        <tissue evidence="2">Mycelium</tissue>
    </source>
</reference>
<dbReference type="AlphaFoldDB" id="A0A8S8ZQL2"/>
<evidence type="ECO:0000313" key="2">
    <source>
        <dbReference type="EMBL" id="KAA8630615.1"/>
    </source>
</evidence>
<dbReference type="PANTHER" id="PTHR28054">
    <property type="entry name" value="RNA POLYMERASE I-SPECIFIC TRANSCRIPTION INITIATION FACTOR RRN10"/>
    <property type="match status" value="1"/>
</dbReference>
<dbReference type="EMBL" id="NMPR01000099">
    <property type="protein sequence ID" value="KAA8630615.1"/>
    <property type="molecule type" value="Genomic_DNA"/>
</dbReference>
<organism evidence="2 3">
    <name type="scientific">Sordaria macrospora</name>
    <dbReference type="NCBI Taxonomy" id="5147"/>
    <lineage>
        <taxon>Eukaryota</taxon>
        <taxon>Fungi</taxon>
        <taxon>Dikarya</taxon>
        <taxon>Ascomycota</taxon>
        <taxon>Pezizomycotina</taxon>
        <taxon>Sordariomycetes</taxon>
        <taxon>Sordariomycetidae</taxon>
        <taxon>Sordariales</taxon>
        <taxon>Sordariaceae</taxon>
        <taxon>Sordaria</taxon>
    </lineage>
</organism>
<accession>A0A8S8ZQL2</accession>
<feature type="region of interest" description="Disordered" evidence="1">
    <location>
        <begin position="1"/>
        <end position="75"/>
    </location>
</feature>
<dbReference type="OMA" id="EENDIYW"/>
<gene>
    <name evidence="2" type="ORF">SMACR_08341</name>
</gene>
<comment type="caution">
    <text evidence="2">The sequence shown here is derived from an EMBL/GenBank/DDBJ whole genome shotgun (WGS) entry which is preliminary data.</text>
</comment>